<dbReference type="GO" id="GO:0005886">
    <property type="term" value="C:plasma membrane"/>
    <property type="evidence" value="ECO:0007669"/>
    <property type="project" value="TreeGrafter"/>
</dbReference>
<name>A0A382ISG0_9ZZZZ</name>
<keyword evidence="1" id="KW-0472">Membrane</keyword>
<evidence type="ECO:0000259" key="2">
    <source>
        <dbReference type="Pfam" id="PF07664"/>
    </source>
</evidence>
<evidence type="ECO:0000313" key="4">
    <source>
        <dbReference type="EMBL" id="SVC02546.1"/>
    </source>
</evidence>
<sequence>MLRDLLVEGIIGGAGAILVFLPQILILILFLTLLEDSGYMARVAIMMDKAMTKVGLHGRSVLPLISGYACAIPGIMATRTIDSWKERLVTILVLPLMSCSARLPVYTLMIGAFIPDVPVFGFLRLQGLTMVLMYFLGSVTALFLSILFSKWIVSERKTSFIMEMPPYRTPMVNTVLRSVYNRGKIFVTDAGKIIMAISILLWFLASFPKSDNENNTMHNIHSSFAAKIGQTIEPIIAPLGFDWKIGLGLVTSFAAREVVVSTLATIYNVESGDEDVVSLSDAMKNDVNPLTGKPVFTPLVALSLLVFYVYAAQCMATFAIVRRETNSWKWPAVMMIYMTGLAYLGSLIVYQGGLM</sequence>
<dbReference type="GO" id="GO:0015093">
    <property type="term" value="F:ferrous iron transmembrane transporter activity"/>
    <property type="evidence" value="ECO:0007669"/>
    <property type="project" value="InterPro"/>
</dbReference>
<reference evidence="4" key="1">
    <citation type="submission" date="2018-05" db="EMBL/GenBank/DDBJ databases">
        <authorList>
            <person name="Lanie J.A."/>
            <person name="Ng W.-L."/>
            <person name="Kazmierczak K.M."/>
            <person name="Andrzejewski T.M."/>
            <person name="Davidsen T.M."/>
            <person name="Wayne K.J."/>
            <person name="Tettelin H."/>
            <person name="Glass J.I."/>
            <person name="Rusch D."/>
            <person name="Podicherti R."/>
            <person name="Tsui H.-C.T."/>
            <person name="Winkler M.E."/>
        </authorList>
    </citation>
    <scope>NUCLEOTIDE SEQUENCE</scope>
</reference>
<proteinExistence type="predicted"/>
<feature type="domain" description="Nucleoside transporter/FeoB GTPase Gate" evidence="3">
    <location>
        <begin position="189"/>
        <end position="328"/>
    </location>
</feature>
<feature type="transmembrane region" description="Helical" evidence="1">
    <location>
        <begin position="333"/>
        <end position="353"/>
    </location>
</feature>
<evidence type="ECO:0000256" key="1">
    <source>
        <dbReference type="SAM" id="Phobius"/>
    </source>
</evidence>
<protein>
    <recommendedName>
        <fullName evidence="5">Nucleoside transporter/FeoB GTPase Gate domain-containing protein</fullName>
    </recommendedName>
</protein>
<feature type="transmembrane region" description="Helical" evidence="1">
    <location>
        <begin position="88"/>
        <end position="114"/>
    </location>
</feature>
<keyword evidence="1" id="KW-1133">Transmembrane helix</keyword>
<dbReference type="PANTHER" id="PTHR43185:SF1">
    <property type="entry name" value="FE(2+) TRANSPORTER FEOB"/>
    <property type="match status" value="1"/>
</dbReference>
<feature type="transmembrane region" description="Helical" evidence="1">
    <location>
        <begin position="54"/>
        <end position="76"/>
    </location>
</feature>
<keyword evidence="1" id="KW-0812">Transmembrane</keyword>
<accession>A0A382ISG0</accession>
<feature type="transmembrane region" description="Helical" evidence="1">
    <location>
        <begin position="134"/>
        <end position="153"/>
    </location>
</feature>
<feature type="non-terminal residue" evidence="4">
    <location>
        <position position="355"/>
    </location>
</feature>
<feature type="domain" description="Ferrous iron transport protein B C-terminal" evidence="2">
    <location>
        <begin position="130"/>
        <end position="182"/>
    </location>
</feature>
<evidence type="ECO:0000259" key="3">
    <source>
        <dbReference type="Pfam" id="PF07670"/>
    </source>
</evidence>
<dbReference type="PANTHER" id="PTHR43185">
    <property type="entry name" value="FERROUS IRON TRANSPORT PROTEIN B"/>
    <property type="match status" value="1"/>
</dbReference>
<dbReference type="EMBL" id="UINC01069289">
    <property type="protein sequence ID" value="SVC02546.1"/>
    <property type="molecule type" value="Genomic_DNA"/>
</dbReference>
<dbReference type="InterPro" id="IPR050860">
    <property type="entry name" value="FeoB_GTPase"/>
</dbReference>
<organism evidence="4">
    <name type="scientific">marine metagenome</name>
    <dbReference type="NCBI Taxonomy" id="408172"/>
    <lineage>
        <taxon>unclassified sequences</taxon>
        <taxon>metagenomes</taxon>
        <taxon>ecological metagenomes</taxon>
    </lineage>
</organism>
<evidence type="ECO:0008006" key="5">
    <source>
        <dbReference type="Google" id="ProtNLM"/>
    </source>
</evidence>
<dbReference type="Pfam" id="PF07670">
    <property type="entry name" value="Gate"/>
    <property type="match status" value="2"/>
</dbReference>
<feature type="transmembrane region" description="Helical" evidence="1">
    <location>
        <begin position="299"/>
        <end position="321"/>
    </location>
</feature>
<feature type="domain" description="Nucleoside transporter/FeoB GTPase Gate" evidence="3">
    <location>
        <begin position="18"/>
        <end position="113"/>
    </location>
</feature>
<dbReference type="InterPro" id="IPR011642">
    <property type="entry name" value="Gate_dom"/>
</dbReference>
<dbReference type="Pfam" id="PF07664">
    <property type="entry name" value="FeoB_C"/>
    <property type="match status" value="1"/>
</dbReference>
<dbReference type="InterPro" id="IPR011640">
    <property type="entry name" value="Fe2_transport_prot_B_C"/>
</dbReference>
<dbReference type="AlphaFoldDB" id="A0A382ISG0"/>
<feature type="transmembrane region" description="Helical" evidence="1">
    <location>
        <begin position="185"/>
        <end position="205"/>
    </location>
</feature>
<gene>
    <name evidence="4" type="ORF">METZ01_LOCUS255400</name>
</gene>
<feature type="transmembrane region" description="Helical" evidence="1">
    <location>
        <begin position="12"/>
        <end position="34"/>
    </location>
</feature>